<dbReference type="SUPFAM" id="SSF56784">
    <property type="entry name" value="HAD-like"/>
    <property type="match status" value="1"/>
</dbReference>
<evidence type="ECO:0008006" key="3">
    <source>
        <dbReference type="Google" id="ProtNLM"/>
    </source>
</evidence>
<accession>A0A371Q6Y9</accession>
<dbReference type="Pfam" id="PF13242">
    <property type="entry name" value="Hydrolase_like"/>
    <property type="match status" value="1"/>
</dbReference>
<evidence type="ECO:0000313" key="1">
    <source>
        <dbReference type="EMBL" id="REK90173.1"/>
    </source>
</evidence>
<reference evidence="1 2" key="1">
    <citation type="submission" date="2018-08" db="EMBL/GenBank/DDBJ databases">
        <title>Streptomyces NEAU-D10 sp. nov., a novel Actinomycete isolated from soil.</title>
        <authorList>
            <person name="Jin L."/>
        </authorList>
    </citation>
    <scope>NUCLEOTIDE SEQUENCE [LARGE SCALE GENOMIC DNA]</scope>
    <source>
        <strain evidence="1 2">NEAU-D10</strain>
    </source>
</reference>
<dbReference type="Proteomes" id="UP000262477">
    <property type="component" value="Unassembled WGS sequence"/>
</dbReference>
<organism evidence="1 2">
    <name type="scientific">Streptomyces inhibens</name>
    <dbReference type="NCBI Taxonomy" id="2293571"/>
    <lineage>
        <taxon>Bacteria</taxon>
        <taxon>Bacillati</taxon>
        <taxon>Actinomycetota</taxon>
        <taxon>Actinomycetes</taxon>
        <taxon>Kitasatosporales</taxon>
        <taxon>Streptomycetaceae</taxon>
        <taxon>Streptomyces</taxon>
    </lineage>
</organism>
<proteinExistence type="predicted"/>
<gene>
    <name evidence="1" type="ORF">DY245_11775</name>
</gene>
<dbReference type="InterPro" id="IPR023214">
    <property type="entry name" value="HAD_sf"/>
</dbReference>
<sequence>MPRIVRAGVDLAGVTAHEVLYVGDHPQNDVIPARACGLQTAHLRRGPLGHLWAESEDARAADWRLGGLTERVDVVRAQ</sequence>
<dbReference type="Gene3D" id="3.40.50.1000">
    <property type="entry name" value="HAD superfamily/HAD-like"/>
    <property type="match status" value="1"/>
</dbReference>
<dbReference type="AlphaFoldDB" id="A0A371Q6Y9"/>
<protein>
    <recommendedName>
        <fullName evidence="3">HAD family hydrolase</fullName>
    </recommendedName>
</protein>
<dbReference type="InterPro" id="IPR036412">
    <property type="entry name" value="HAD-like_sf"/>
</dbReference>
<dbReference type="EMBL" id="QUAC01000082">
    <property type="protein sequence ID" value="REK90173.1"/>
    <property type="molecule type" value="Genomic_DNA"/>
</dbReference>
<name>A0A371Q6Y9_STRIH</name>
<evidence type="ECO:0000313" key="2">
    <source>
        <dbReference type="Proteomes" id="UP000262477"/>
    </source>
</evidence>
<dbReference type="OrthoDB" id="9810501at2"/>
<keyword evidence="2" id="KW-1185">Reference proteome</keyword>
<comment type="caution">
    <text evidence="1">The sequence shown here is derived from an EMBL/GenBank/DDBJ whole genome shotgun (WGS) entry which is preliminary data.</text>
</comment>
<dbReference type="RefSeq" id="WP_128506409.1">
    <property type="nucleotide sequence ID" value="NZ_QUAC01000082.1"/>
</dbReference>